<proteinExistence type="inferred from homology"/>
<organism evidence="3 4">
    <name type="scientific">Artemisia annua</name>
    <name type="common">Sweet wormwood</name>
    <dbReference type="NCBI Taxonomy" id="35608"/>
    <lineage>
        <taxon>Eukaryota</taxon>
        <taxon>Viridiplantae</taxon>
        <taxon>Streptophyta</taxon>
        <taxon>Embryophyta</taxon>
        <taxon>Tracheophyta</taxon>
        <taxon>Spermatophyta</taxon>
        <taxon>Magnoliopsida</taxon>
        <taxon>eudicotyledons</taxon>
        <taxon>Gunneridae</taxon>
        <taxon>Pentapetalae</taxon>
        <taxon>asterids</taxon>
        <taxon>campanulids</taxon>
        <taxon>Asterales</taxon>
        <taxon>Asteraceae</taxon>
        <taxon>Asteroideae</taxon>
        <taxon>Anthemideae</taxon>
        <taxon>Artemisiinae</taxon>
        <taxon>Artemisia</taxon>
    </lineage>
</organism>
<comment type="similarity">
    <text evidence="1">Belongs to the TPP enzyme family.</text>
</comment>
<evidence type="ECO:0000313" key="4">
    <source>
        <dbReference type="Proteomes" id="UP000245207"/>
    </source>
</evidence>
<keyword evidence="4" id="KW-1185">Reference proteome</keyword>
<dbReference type="GO" id="GO:0009099">
    <property type="term" value="P:L-valine biosynthetic process"/>
    <property type="evidence" value="ECO:0007669"/>
    <property type="project" value="TreeGrafter"/>
</dbReference>
<dbReference type="GO" id="GO:0009097">
    <property type="term" value="P:isoleucine biosynthetic process"/>
    <property type="evidence" value="ECO:0007669"/>
    <property type="project" value="TreeGrafter"/>
</dbReference>
<evidence type="ECO:0000259" key="2">
    <source>
        <dbReference type="Pfam" id="PF02776"/>
    </source>
</evidence>
<dbReference type="PANTHER" id="PTHR18968:SF13">
    <property type="entry name" value="ACETOLACTATE SYNTHASE CATALYTIC SUBUNIT, MITOCHONDRIAL"/>
    <property type="match status" value="1"/>
</dbReference>
<dbReference type="Proteomes" id="UP000245207">
    <property type="component" value="Unassembled WGS sequence"/>
</dbReference>
<name>A0A2U1N299_ARTAN</name>
<dbReference type="PANTHER" id="PTHR18968">
    <property type="entry name" value="THIAMINE PYROPHOSPHATE ENZYMES"/>
    <property type="match status" value="1"/>
</dbReference>
<dbReference type="InterPro" id="IPR012001">
    <property type="entry name" value="Thiamin_PyroP_enz_TPP-bd_dom"/>
</dbReference>
<feature type="domain" description="Thiamine pyrophosphate enzyme N-terminal TPP-binding" evidence="2">
    <location>
        <begin position="43"/>
        <end position="107"/>
    </location>
</feature>
<dbReference type="GO" id="GO:0050660">
    <property type="term" value="F:flavin adenine dinucleotide binding"/>
    <property type="evidence" value="ECO:0007669"/>
    <property type="project" value="TreeGrafter"/>
</dbReference>
<evidence type="ECO:0000313" key="3">
    <source>
        <dbReference type="EMBL" id="PWA67574.1"/>
    </source>
</evidence>
<reference evidence="3 4" key="1">
    <citation type="journal article" date="2018" name="Mol. Plant">
        <title>The genome of Artemisia annua provides insight into the evolution of Asteraceae family and artemisinin biosynthesis.</title>
        <authorList>
            <person name="Shen Q."/>
            <person name="Zhang L."/>
            <person name="Liao Z."/>
            <person name="Wang S."/>
            <person name="Yan T."/>
            <person name="Shi P."/>
            <person name="Liu M."/>
            <person name="Fu X."/>
            <person name="Pan Q."/>
            <person name="Wang Y."/>
            <person name="Lv Z."/>
            <person name="Lu X."/>
            <person name="Zhang F."/>
            <person name="Jiang W."/>
            <person name="Ma Y."/>
            <person name="Chen M."/>
            <person name="Hao X."/>
            <person name="Li L."/>
            <person name="Tang Y."/>
            <person name="Lv G."/>
            <person name="Zhou Y."/>
            <person name="Sun X."/>
            <person name="Brodelius P.E."/>
            <person name="Rose J.K.C."/>
            <person name="Tang K."/>
        </authorList>
    </citation>
    <scope>NUCLEOTIDE SEQUENCE [LARGE SCALE GENOMIC DNA]</scope>
    <source>
        <strain evidence="4">cv. Huhao1</strain>
        <tissue evidence="3">Leaf</tissue>
    </source>
</reference>
<gene>
    <name evidence="3" type="ORF">CTI12_AA314890</name>
</gene>
<accession>A0A2U1N299</accession>
<dbReference type="SUPFAM" id="SSF52518">
    <property type="entry name" value="Thiamin diphosphate-binding fold (THDP-binding)"/>
    <property type="match status" value="1"/>
</dbReference>
<evidence type="ECO:0000256" key="1">
    <source>
        <dbReference type="ARBA" id="ARBA00007812"/>
    </source>
</evidence>
<protein>
    <submittedName>
        <fullName evidence="3">Acetolactate synthase 1</fullName>
    </submittedName>
</protein>
<sequence>MQVVEAVNATYPRLLLDMKNVWLRRLTGDDGDDSGDVTVPVVEGGDDFAAEGYARASGKPGVCIATSGPGAANLVSGLADVLLDSVPLVAITGQVPRRMIGTDAFQETPIIEVTRSITEHNYLVLDVEDIPRVVSEAFYLARTGRPDPVLIDVPNDIQQRLVVPKWDEPMRSRNENGVVGVKVGSQRGGDGDGDGVGSVRSSNEVVIVMVSD</sequence>
<dbReference type="GO" id="GO:0030976">
    <property type="term" value="F:thiamine pyrophosphate binding"/>
    <property type="evidence" value="ECO:0007669"/>
    <property type="project" value="InterPro"/>
</dbReference>
<dbReference type="Pfam" id="PF02776">
    <property type="entry name" value="TPP_enzyme_N"/>
    <property type="match status" value="1"/>
</dbReference>
<dbReference type="EMBL" id="PKPP01003808">
    <property type="protein sequence ID" value="PWA67574.1"/>
    <property type="molecule type" value="Genomic_DNA"/>
</dbReference>
<dbReference type="STRING" id="35608.A0A2U1N299"/>
<dbReference type="FunFam" id="3.40.50.970:FF:000007">
    <property type="entry name" value="Acetolactate synthase"/>
    <property type="match status" value="1"/>
</dbReference>
<dbReference type="InterPro" id="IPR029061">
    <property type="entry name" value="THDP-binding"/>
</dbReference>
<dbReference type="Gene3D" id="3.40.50.970">
    <property type="match status" value="1"/>
</dbReference>
<dbReference type="OrthoDB" id="1708497at2759"/>
<dbReference type="GO" id="GO:0003984">
    <property type="term" value="F:acetolactate synthase activity"/>
    <property type="evidence" value="ECO:0007669"/>
    <property type="project" value="TreeGrafter"/>
</dbReference>
<comment type="caution">
    <text evidence="3">The sequence shown here is derived from an EMBL/GenBank/DDBJ whole genome shotgun (WGS) entry which is preliminary data.</text>
</comment>
<dbReference type="InterPro" id="IPR045229">
    <property type="entry name" value="TPP_enz"/>
</dbReference>
<dbReference type="CDD" id="cd07035">
    <property type="entry name" value="TPP_PYR_POX_like"/>
    <property type="match status" value="1"/>
</dbReference>
<dbReference type="AlphaFoldDB" id="A0A2U1N299"/>
<dbReference type="GO" id="GO:0005948">
    <property type="term" value="C:acetolactate synthase complex"/>
    <property type="evidence" value="ECO:0007669"/>
    <property type="project" value="TreeGrafter"/>
</dbReference>